<dbReference type="EMBL" id="RZNJ01000010">
    <property type="protein sequence ID" value="RUT28088.1"/>
    <property type="molecule type" value="Genomic_DNA"/>
</dbReference>
<sequence>MPVELVAFAPREHVAGVTPKLAHSSSVLVKAWYWGAWAWLSCLSKSFEPDLLIFVQQVAVVELLNPSEMSFGELGYRRAAQKCLLTPMNGEPLGLPQRRRDGP</sequence>
<proteinExistence type="predicted"/>
<name>A0A433X1V0_9HYPH</name>
<reference evidence="1 2" key="1">
    <citation type="journal article" date="2016" name="Int. J. Syst. Evol. Microbiol.">
        <title>Arsenicitalea aurantiaca gen. nov., sp. nov., a new member of the family Hyphomicrobiaceae, isolated from high-arsenic sediment.</title>
        <authorList>
            <person name="Mu Y."/>
            <person name="Zhou L."/>
            <person name="Zeng X.C."/>
            <person name="Liu L."/>
            <person name="Pan Y."/>
            <person name="Chen X."/>
            <person name="Wang J."/>
            <person name="Li S."/>
            <person name="Li W.J."/>
            <person name="Wang Y."/>
        </authorList>
    </citation>
    <scope>NUCLEOTIDE SEQUENCE [LARGE SCALE GENOMIC DNA]</scope>
    <source>
        <strain evidence="1 2">42-50</strain>
    </source>
</reference>
<evidence type="ECO:0000313" key="2">
    <source>
        <dbReference type="Proteomes" id="UP000281547"/>
    </source>
</evidence>
<dbReference type="Proteomes" id="UP000281547">
    <property type="component" value="Unassembled WGS sequence"/>
</dbReference>
<protein>
    <submittedName>
        <fullName evidence="1">Uncharacterized protein</fullName>
    </submittedName>
</protein>
<dbReference type="RefSeq" id="WP_127189966.1">
    <property type="nucleotide sequence ID" value="NZ_RZNJ01000010.1"/>
</dbReference>
<dbReference type="AlphaFoldDB" id="A0A433X1V0"/>
<keyword evidence="2" id="KW-1185">Reference proteome</keyword>
<gene>
    <name evidence="1" type="ORF">EMQ25_17825</name>
</gene>
<evidence type="ECO:0000313" key="1">
    <source>
        <dbReference type="EMBL" id="RUT28088.1"/>
    </source>
</evidence>
<organism evidence="1 2">
    <name type="scientific">Arsenicitalea aurantiaca</name>
    <dbReference type="NCBI Taxonomy" id="1783274"/>
    <lineage>
        <taxon>Bacteria</taxon>
        <taxon>Pseudomonadati</taxon>
        <taxon>Pseudomonadota</taxon>
        <taxon>Alphaproteobacteria</taxon>
        <taxon>Hyphomicrobiales</taxon>
        <taxon>Devosiaceae</taxon>
        <taxon>Arsenicitalea</taxon>
    </lineage>
</organism>
<accession>A0A433X1V0</accession>
<comment type="caution">
    <text evidence="1">The sequence shown here is derived from an EMBL/GenBank/DDBJ whole genome shotgun (WGS) entry which is preliminary data.</text>
</comment>